<evidence type="ECO:0000256" key="1">
    <source>
        <dbReference type="SAM" id="Phobius"/>
    </source>
</evidence>
<accession>C1FQM3</accession>
<feature type="transmembrane region" description="Helical" evidence="1">
    <location>
        <begin position="6"/>
        <end position="25"/>
    </location>
</feature>
<dbReference type="EMBL" id="CP001581">
    <property type="protein sequence ID" value="ACO84214.1"/>
    <property type="molecule type" value="Genomic_DNA"/>
</dbReference>
<name>C1FQM3_CLOBJ</name>
<keyword evidence="1" id="KW-1133">Transmembrane helix</keyword>
<reference evidence="2 3" key="1">
    <citation type="submission" date="2008-10" db="EMBL/GenBank/DDBJ databases">
        <title>Genome sequence of Clostridium botulinum A2 Kyoto.</title>
        <authorList>
            <person name="Shrivastava S."/>
            <person name="Brinkac L.M."/>
            <person name="Brown J.L."/>
            <person name="Bruce D."/>
            <person name="Detter C.C."/>
            <person name="Johnson E.A."/>
            <person name="Munk C.A."/>
            <person name="Smith L.A."/>
            <person name="Smith T.J."/>
            <person name="Sutton G."/>
            <person name="Brettin T.S."/>
        </authorList>
    </citation>
    <scope>NUCLEOTIDE SEQUENCE [LARGE SCALE GENOMIC DNA]</scope>
    <source>
        <strain evidence="3">Kyoto / Type A2</strain>
    </source>
</reference>
<dbReference type="Proteomes" id="UP000001374">
    <property type="component" value="Chromosome"/>
</dbReference>
<keyword evidence="1" id="KW-0812">Transmembrane</keyword>
<proteinExistence type="predicted"/>
<dbReference type="HOGENOM" id="CLU_3231638_0_0_9"/>
<dbReference type="AlphaFoldDB" id="C1FQM3"/>
<organism evidence="2 3">
    <name type="scientific">Clostridium botulinum (strain Kyoto / Type A2)</name>
    <dbReference type="NCBI Taxonomy" id="536232"/>
    <lineage>
        <taxon>Bacteria</taxon>
        <taxon>Bacillati</taxon>
        <taxon>Bacillota</taxon>
        <taxon>Clostridia</taxon>
        <taxon>Eubacteriales</taxon>
        <taxon>Clostridiaceae</taxon>
        <taxon>Clostridium</taxon>
    </lineage>
</organism>
<gene>
    <name evidence="2" type="ordered locus">CLM_2433</name>
</gene>
<protein>
    <submittedName>
        <fullName evidence="2">Uncharacterized protein</fullName>
    </submittedName>
</protein>
<evidence type="ECO:0000313" key="2">
    <source>
        <dbReference type="EMBL" id="ACO84214.1"/>
    </source>
</evidence>
<dbReference type="KEGG" id="cby:CLM_2433"/>
<keyword evidence="1" id="KW-0472">Membrane</keyword>
<evidence type="ECO:0000313" key="3">
    <source>
        <dbReference type="Proteomes" id="UP000001374"/>
    </source>
</evidence>
<sequence length="39" mass="4777">MFLYNFLIFNFNLINTALLLLHLVFEVKIQHLFLYHLPL</sequence>